<dbReference type="InterPro" id="IPR000194">
    <property type="entry name" value="ATPase_F1/V1/A1_a/bsu_nucl-bd"/>
</dbReference>
<protein>
    <recommendedName>
        <fullName evidence="4">ATPase F1/V1/A1 complex alpha/beta subunit nucleotide-binding domain-containing protein</fullName>
    </recommendedName>
</protein>
<keyword evidence="6" id="KW-1185">Reference proteome</keyword>
<comment type="similarity">
    <text evidence="1">Belongs to the ATPase alpha/beta chains family.</text>
</comment>
<dbReference type="SUPFAM" id="SSF52540">
    <property type="entry name" value="P-loop containing nucleoside triphosphate hydrolases"/>
    <property type="match status" value="1"/>
</dbReference>
<dbReference type="Gene3D" id="3.40.50.300">
    <property type="entry name" value="P-loop containing nucleotide triphosphate hydrolases"/>
    <property type="match status" value="1"/>
</dbReference>
<evidence type="ECO:0000256" key="2">
    <source>
        <dbReference type="ARBA" id="ARBA00022448"/>
    </source>
</evidence>
<dbReference type="GO" id="GO:0005524">
    <property type="term" value="F:ATP binding"/>
    <property type="evidence" value="ECO:0007669"/>
    <property type="project" value="InterPro"/>
</dbReference>
<dbReference type="PANTHER" id="PTHR43389:SF4">
    <property type="entry name" value="V-TYPE PROTON ATPASE SUBUNIT B"/>
    <property type="match status" value="1"/>
</dbReference>
<dbReference type="EMBL" id="UYRV01028092">
    <property type="protein sequence ID" value="VDK81929.1"/>
    <property type="molecule type" value="Genomic_DNA"/>
</dbReference>
<dbReference type="Proteomes" id="UP000271889">
    <property type="component" value="Unassembled WGS sequence"/>
</dbReference>
<gene>
    <name evidence="5" type="ORF">CGOC_LOCUS7895</name>
</gene>
<evidence type="ECO:0000256" key="1">
    <source>
        <dbReference type="ARBA" id="ARBA00008936"/>
    </source>
</evidence>
<evidence type="ECO:0000256" key="3">
    <source>
        <dbReference type="ARBA" id="ARBA00023065"/>
    </source>
</evidence>
<dbReference type="OrthoDB" id="1735853at2759"/>
<organism evidence="5 6">
    <name type="scientific">Cylicostephanus goldi</name>
    <name type="common">Nematode worm</name>
    <dbReference type="NCBI Taxonomy" id="71465"/>
    <lineage>
        <taxon>Eukaryota</taxon>
        <taxon>Metazoa</taxon>
        <taxon>Ecdysozoa</taxon>
        <taxon>Nematoda</taxon>
        <taxon>Chromadorea</taxon>
        <taxon>Rhabditida</taxon>
        <taxon>Rhabditina</taxon>
        <taxon>Rhabditomorpha</taxon>
        <taxon>Strongyloidea</taxon>
        <taxon>Strongylidae</taxon>
        <taxon>Cylicostephanus</taxon>
    </lineage>
</organism>
<evidence type="ECO:0000313" key="6">
    <source>
        <dbReference type="Proteomes" id="UP000271889"/>
    </source>
</evidence>
<dbReference type="InterPro" id="IPR022879">
    <property type="entry name" value="V-ATPase_su_B/beta"/>
</dbReference>
<dbReference type="InterPro" id="IPR027417">
    <property type="entry name" value="P-loop_NTPase"/>
</dbReference>
<evidence type="ECO:0000313" key="5">
    <source>
        <dbReference type="EMBL" id="VDK81929.1"/>
    </source>
</evidence>
<name>A0A3P6TF37_CYLGO</name>
<keyword evidence="3" id="KW-0406">Ion transport</keyword>
<evidence type="ECO:0000259" key="4">
    <source>
        <dbReference type="Pfam" id="PF00006"/>
    </source>
</evidence>
<proteinExistence type="inferred from homology"/>
<accession>A0A3P6TF37</accession>
<dbReference type="PANTHER" id="PTHR43389">
    <property type="entry name" value="V-TYPE PROTON ATPASE SUBUNIT B"/>
    <property type="match status" value="1"/>
</dbReference>
<dbReference type="GO" id="GO:0006811">
    <property type="term" value="P:monoatomic ion transport"/>
    <property type="evidence" value="ECO:0007669"/>
    <property type="project" value="UniProtKB-KW"/>
</dbReference>
<dbReference type="AlphaFoldDB" id="A0A3P6TF37"/>
<reference evidence="5 6" key="1">
    <citation type="submission" date="2018-11" db="EMBL/GenBank/DDBJ databases">
        <authorList>
            <consortium name="Pathogen Informatics"/>
        </authorList>
    </citation>
    <scope>NUCLEOTIDE SEQUENCE [LARGE SCALE GENOMIC DNA]</scope>
</reference>
<keyword evidence="2" id="KW-0813">Transport</keyword>
<sequence length="102" mass="11088">MTDMTAYAEAVREVYSAFSCQKSCGLGKFQIAAARGDVPGRRGFPAYMYTDLSSIFERAGRMKGRRGTITQLPILTMPNDGKCTSLTSALFCGMVKIFPPSS</sequence>
<dbReference type="Pfam" id="PF00006">
    <property type="entry name" value="ATP-synt_ab"/>
    <property type="match status" value="1"/>
</dbReference>
<feature type="domain" description="ATPase F1/V1/A1 complex alpha/beta subunit nucleotide-binding" evidence="4">
    <location>
        <begin position="30"/>
        <end position="81"/>
    </location>
</feature>